<keyword evidence="1" id="KW-0472">Membrane</keyword>
<reference evidence="2" key="2">
    <citation type="submission" date="2014-09" db="EMBL/GenBank/DDBJ databases">
        <title>Criblamydia sequanensis harbors a mega-plasmid encoding arsenite resistance.</title>
        <authorList>
            <person name="Bertelli C."/>
            <person name="Goesmann A."/>
            <person name="Greub G."/>
        </authorList>
    </citation>
    <scope>NUCLEOTIDE SEQUENCE [LARGE SCALE GENOMIC DNA]</scope>
    <source>
        <strain evidence="2">CRIB-18</strain>
    </source>
</reference>
<evidence type="ECO:0000313" key="2">
    <source>
        <dbReference type="EMBL" id="CDR34830.1"/>
    </source>
</evidence>
<comment type="caution">
    <text evidence="2">The sequence shown here is derived from an EMBL/GenBank/DDBJ whole genome shotgun (WGS) entry which is preliminary data.</text>
</comment>
<dbReference type="EMBL" id="CCEJ010000010">
    <property type="protein sequence ID" value="CDR34830.1"/>
    <property type="molecule type" value="Genomic_DNA"/>
</dbReference>
<reference evidence="2" key="1">
    <citation type="submission" date="2013-12" db="EMBL/GenBank/DDBJ databases">
        <authorList>
            <person name="Linke B."/>
        </authorList>
    </citation>
    <scope>NUCLEOTIDE SEQUENCE [LARGE SCALE GENOMIC DNA]</scope>
    <source>
        <strain evidence="2">CRIB-18</strain>
    </source>
</reference>
<sequence>MFSLKNVLIFLAGASFFHTLSHIFLPYFVALPLETKVIYLTPALNFWAIIINAIITVFLLWWAKKLKP</sequence>
<feature type="transmembrane region" description="Helical" evidence="1">
    <location>
        <begin position="44"/>
        <end position="63"/>
    </location>
</feature>
<evidence type="ECO:0000256" key="1">
    <source>
        <dbReference type="SAM" id="Phobius"/>
    </source>
</evidence>
<dbReference type="STRING" id="1437425.CSEC_2024"/>
<dbReference type="AlphaFoldDB" id="A0A090D2Q4"/>
<dbReference type="RefSeq" id="WP_041018388.1">
    <property type="nucleotide sequence ID" value="NZ_CCEJ010000010.1"/>
</dbReference>
<protein>
    <submittedName>
        <fullName evidence="2">Conserved putative membrane protein</fullName>
    </submittedName>
</protein>
<organism evidence="2 3">
    <name type="scientific">Candidatus Criblamydia sequanensis CRIB-18</name>
    <dbReference type="NCBI Taxonomy" id="1437425"/>
    <lineage>
        <taxon>Bacteria</taxon>
        <taxon>Pseudomonadati</taxon>
        <taxon>Chlamydiota</taxon>
        <taxon>Chlamydiia</taxon>
        <taxon>Parachlamydiales</taxon>
        <taxon>Candidatus Criblamydiaceae</taxon>
        <taxon>Candidatus Criblamydia</taxon>
    </lineage>
</organism>
<keyword evidence="1" id="KW-1133">Transmembrane helix</keyword>
<feature type="transmembrane region" description="Helical" evidence="1">
    <location>
        <begin position="7"/>
        <end position="29"/>
    </location>
</feature>
<proteinExistence type="predicted"/>
<accession>A0A090D2Q4</accession>
<name>A0A090D2Q4_9BACT</name>
<evidence type="ECO:0000313" key="3">
    <source>
        <dbReference type="Proteomes" id="UP000031552"/>
    </source>
</evidence>
<keyword evidence="1" id="KW-0812">Transmembrane</keyword>
<dbReference type="OrthoDB" id="21707at2"/>
<dbReference type="Proteomes" id="UP000031552">
    <property type="component" value="Unassembled WGS sequence"/>
</dbReference>
<gene>
    <name evidence="2" type="ORF">CSEC_2024</name>
</gene>
<keyword evidence="3" id="KW-1185">Reference proteome</keyword>
<dbReference type="eggNOG" id="ENOG5033KPF">
    <property type="taxonomic scope" value="Bacteria"/>
</dbReference>